<evidence type="ECO:0000313" key="1">
    <source>
        <dbReference type="EMBL" id="GFS45374.1"/>
    </source>
</evidence>
<name>A0A7J0DZK5_9ERIC</name>
<accession>A0A7J0DZK5</accession>
<organism evidence="1 2">
    <name type="scientific">Actinidia rufa</name>
    <dbReference type="NCBI Taxonomy" id="165716"/>
    <lineage>
        <taxon>Eukaryota</taxon>
        <taxon>Viridiplantae</taxon>
        <taxon>Streptophyta</taxon>
        <taxon>Embryophyta</taxon>
        <taxon>Tracheophyta</taxon>
        <taxon>Spermatophyta</taxon>
        <taxon>Magnoliopsida</taxon>
        <taxon>eudicotyledons</taxon>
        <taxon>Gunneridae</taxon>
        <taxon>Pentapetalae</taxon>
        <taxon>asterids</taxon>
        <taxon>Ericales</taxon>
        <taxon>Actinidiaceae</taxon>
        <taxon>Actinidia</taxon>
    </lineage>
</organism>
<dbReference type="Proteomes" id="UP000585474">
    <property type="component" value="Unassembled WGS sequence"/>
</dbReference>
<comment type="caution">
    <text evidence="1">The sequence shown here is derived from an EMBL/GenBank/DDBJ whole genome shotgun (WGS) entry which is preliminary data.</text>
</comment>
<proteinExistence type="predicted"/>
<evidence type="ECO:0000313" key="2">
    <source>
        <dbReference type="Proteomes" id="UP000585474"/>
    </source>
</evidence>
<dbReference type="EMBL" id="BJWL01000447">
    <property type="protein sequence ID" value="GFS45374.1"/>
    <property type="molecule type" value="Genomic_DNA"/>
</dbReference>
<protein>
    <submittedName>
        <fullName evidence="1">Uncharacterized protein</fullName>
    </submittedName>
</protein>
<sequence length="453" mass="50514">MTEKCRKKEIVSSLDRLWLGECSYAPTAVSAVKRSFVVQVTFYPLTCFGIATDCCSSPKLRRDYSIELTGALKLGSTNGLSSDGVCILMAFNRASVQGHRAYFLVAAPALMPWSFNCPYGSFGKDARLYLPRGLVSLALKTIVCVWTYVPTKTLFVRLSFHFSVTDFDCLSTTIWFPDLASFLTLAHPLLLGPDVFSVSVSRVALDPFLLMKQGLPHKMIDLRVLFLGPFVIEIGLRQKEGPTTIPNQLDAERGDGMLSPYLHVGNWEFQTGDNGLYSFLRHSGHLPDRVKLSSSEAPSNLKGEEAYYSHVVEGCRRSRSGGLKKIKDLLVMQQVQDAEKARLKLVAAVQERDANNVAISKAQGEVITIQGKLNKALEQLGEFEKFASGPIYEQELGIPLEHPSWKEAPPEAELMDPLQAYSLLVLPDFNEAEMLKEETVEIWRKQSRSREKP</sequence>
<gene>
    <name evidence="1" type="ORF">Acr_00g0095810</name>
</gene>
<dbReference type="AlphaFoldDB" id="A0A7J0DZK5"/>
<keyword evidence="2" id="KW-1185">Reference proteome</keyword>
<reference evidence="2" key="1">
    <citation type="submission" date="2019-07" db="EMBL/GenBank/DDBJ databases">
        <title>De Novo Assembly of kiwifruit Actinidia rufa.</title>
        <authorList>
            <person name="Sugita-Konishi S."/>
            <person name="Sato K."/>
            <person name="Mori E."/>
            <person name="Abe Y."/>
            <person name="Kisaki G."/>
            <person name="Hamano K."/>
            <person name="Suezawa K."/>
            <person name="Otani M."/>
            <person name="Fukuda T."/>
            <person name="Manabe T."/>
            <person name="Gomi K."/>
            <person name="Tabuchi M."/>
            <person name="Akimitsu K."/>
            <person name="Kataoka I."/>
        </authorList>
    </citation>
    <scope>NUCLEOTIDE SEQUENCE [LARGE SCALE GENOMIC DNA]</scope>
    <source>
        <strain evidence="2">cv. Fuchu</strain>
    </source>
</reference>